<organism evidence="2 3">
    <name type="scientific">Mycolicibacterium austroafricanum</name>
    <name type="common">Mycobacterium austroafricanum</name>
    <dbReference type="NCBI Taxonomy" id="39687"/>
    <lineage>
        <taxon>Bacteria</taxon>
        <taxon>Bacillati</taxon>
        <taxon>Actinomycetota</taxon>
        <taxon>Actinomycetes</taxon>
        <taxon>Mycobacteriales</taxon>
        <taxon>Mycobacteriaceae</taxon>
        <taxon>Mycolicibacterium</taxon>
    </lineage>
</organism>
<keyword evidence="1" id="KW-0732">Signal</keyword>
<evidence type="ECO:0000313" key="2">
    <source>
        <dbReference type="EMBL" id="MDN4519576.1"/>
    </source>
</evidence>
<keyword evidence="3" id="KW-1185">Reference proteome</keyword>
<evidence type="ECO:0008006" key="4">
    <source>
        <dbReference type="Google" id="ProtNLM"/>
    </source>
</evidence>
<reference evidence="2" key="1">
    <citation type="submission" date="2023-07" db="EMBL/GenBank/DDBJ databases">
        <title>Degradation of tert-butanol by M. austroafricanum TBA100.</title>
        <authorList>
            <person name="Helbich S."/>
            <person name="Vainshtein Y."/>
        </authorList>
    </citation>
    <scope>NUCLEOTIDE SEQUENCE</scope>
    <source>
        <strain evidence="2">TBA100</strain>
    </source>
</reference>
<protein>
    <recommendedName>
        <fullName evidence="4">Secreted protein</fullName>
    </recommendedName>
</protein>
<dbReference type="EMBL" id="JAUHTC010000054">
    <property type="protein sequence ID" value="MDN4519576.1"/>
    <property type="molecule type" value="Genomic_DNA"/>
</dbReference>
<evidence type="ECO:0000313" key="3">
    <source>
        <dbReference type="Proteomes" id="UP001172687"/>
    </source>
</evidence>
<dbReference type="RefSeq" id="WP_235881437.1">
    <property type="nucleotide sequence ID" value="NZ_JAUHTC010000054.1"/>
</dbReference>
<accession>A0ABT8HFP6</accession>
<sequence>MPLINTAAQTRRRTAACLVAAFAAAPFLANGAAHAQPGPGVPTVDPRAACESPDWGGAYVTITATLSECRYIVSGAFYYDNYDNGVYTGTLVYRDGAKMPTERPQMPDTFTMPGGVPLLIPSAG</sequence>
<dbReference type="Proteomes" id="UP001172687">
    <property type="component" value="Unassembled WGS sequence"/>
</dbReference>
<proteinExistence type="predicted"/>
<feature type="signal peptide" evidence="1">
    <location>
        <begin position="1"/>
        <end position="35"/>
    </location>
</feature>
<gene>
    <name evidence="2" type="ORF">QYF68_17385</name>
</gene>
<feature type="chain" id="PRO_5045565729" description="Secreted protein" evidence="1">
    <location>
        <begin position="36"/>
        <end position="124"/>
    </location>
</feature>
<comment type="caution">
    <text evidence="2">The sequence shown here is derived from an EMBL/GenBank/DDBJ whole genome shotgun (WGS) entry which is preliminary data.</text>
</comment>
<evidence type="ECO:0000256" key="1">
    <source>
        <dbReference type="SAM" id="SignalP"/>
    </source>
</evidence>
<name>A0ABT8HFP6_MYCAO</name>